<keyword evidence="8" id="KW-1185">Reference proteome</keyword>
<dbReference type="EMBL" id="SPUK01000002">
    <property type="protein sequence ID" value="TQV99754.1"/>
    <property type="molecule type" value="Genomic_DNA"/>
</dbReference>
<keyword evidence="3 6" id="KW-0812">Transmembrane</keyword>
<dbReference type="STRING" id="43265.A0A545W9J1"/>
<evidence type="ECO:0000256" key="4">
    <source>
        <dbReference type="ARBA" id="ARBA00022989"/>
    </source>
</evidence>
<dbReference type="GO" id="GO:0005384">
    <property type="term" value="F:manganese ion transmembrane transporter activity"/>
    <property type="evidence" value="ECO:0007669"/>
    <property type="project" value="InterPro"/>
</dbReference>
<dbReference type="Pfam" id="PF01988">
    <property type="entry name" value="VIT1"/>
    <property type="match status" value="1"/>
</dbReference>
<dbReference type="PANTHER" id="PTHR31851">
    <property type="entry name" value="FE(2+)/MN(2+) TRANSPORTER PCL1"/>
    <property type="match status" value="1"/>
</dbReference>
<accession>A0A545W9J1</accession>
<evidence type="ECO:0000256" key="6">
    <source>
        <dbReference type="SAM" id="Phobius"/>
    </source>
</evidence>
<evidence type="ECO:0000256" key="2">
    <source>
        <dbReference type="ARBA" id="ARBA00007049"/>
    </source>
</evidence>
<comment type="similarity">
    <text evidence="2">Belongs to the CCC1 family.</text>
</comment>
<feature type="transmembrane region" description="Helical" evidence="6">
    <location>
        <begin position="179"/>
        <end position="198"/>
    </location>
</feature>
<comment type="caution">
    <text evidence="7">The sequence shown here is derived from an EMBL/GenBank/DDBJ whole genome shotgun (WGS) entry which is preliminary data.</text>
</comment>
<evidence type="ECO:0000313" key="7">
    <source>
        <dbReference type="EMBL" id="TQV99754.1"/>
    </source>
</evidence>
<dbReference type="InterPro" id="IPR008217">
    <property type="entry name" value="Ccc1_fam"/>
</dbReference>
<dbReference type="OrthoDB" id="73465at2759"/>
<dbReference type="Proteomes" id="UP000315783">
    <property type="component" value="Unassembled WGS sequence"/>
</dbReference>
<proteinExistence type="inferred from homology"/>
<comment type="subcellular location">
    <subcellularLocation>
        <location evidence="1">Endomembrane system</location>
        <topology evidence="1">Multi-pass membrane protein</topology>
    </subcellularLocation>
</comment>
<evidence type="ECO:0000256" key="1">
    <source>
        <dbReference type="ARBA" id="ARBA00004127"/>
    </source>
</evidence>
<keyword evidence="5 6" id="KW-0472">Membrane</keyword>
<evidence type="ECO:0000313" key="8">
    <source>
        <dbReference type="Proteomes" id="UP000315783"/>
    </source>
</evidence>
<dbReference type="GO" id="GO:0012505">
    <property type="term" value="C:endomembrane system"/>
    <property type="evidence" value="ECO:0007669"/>
    <property type="project" value="UniProtKB-SubCell"/>
</dbReference>
<reference evidence="7 8" key="1">
    <citation type="journal article" date="2019" name="Appl. Microbiol. Biotechnol.">
        <title>Genome sequence of Isaria javanica and comparative genome analysis insights into family S53 peptidase evolution in fungal entomopathogens.</title>
        <authorList>
            <person name="Lin R."/>
            <person name="Zhang X."/>
            <person name="Xin B."/>
            <person name="Zou M."/>
            <person name="Gao Y."/>
            <person name="Qin F."/>
            <person name="Hu Q."/>
            <person name="Xie B."/>
            <person name="Cheng X."/>
        </authorList>
    </citation>
    <scope>NUCLEOTIDE SEQUENCE [LARGE SCALE GENOMIC DNA]</scope>
    <source>
        <strain evidence="7 8">IJ1G</strain>
    </source>
</reference>
<feature type="transmembrane region" description="Helical" evidence="6">
    <location>
        <begin position="204"/>
        <end position="222"/>
    </location>
</feature>
<organism evidence="7 8">
    <name type="scientific">Cordyceps javanica</name>
    <dbReference type="NCBI Taxonomy" id="43265"/>
    <lineage>
        <taxon>Eukaryota</taxon>
        <taxon>Fungi</taxon>
        <taxon>Dikarya</taxon>
        <taxon>Ascomycota</taxon>
        <taxon>Pezizomycotina</taxon>
        <taxon>Sordariomycetes</taxon>
        <taxon>Hypocreomycetidae</taxon>
        <taxon>Hypocreales</taxon>
        <taxon>Cordycipitaceae</taxon>
        <taxon>Cordyceps</taxon>
    </lineage>
</organism>
<dbReference type="AlphaFoldDB" id="A0A545W9J1"/>
<sequence length="270" mass="27467">MSLSKSPSLTRFLSDFTLGFSDGLTVPFALTAGLSSLGKADTVIYAGLADLCAGSISMGIGGYLSALDELPAPPSSGNGGDVEELRSMLRHRGSHSDDGEDAASREKGDHSAHEQLVLCHLEPLCLSATTAANIVATLRGQPGGLERAAAGIETHNDDLAGGGNAVDAPLPIWPVASGLSIALGYAIGGAIPLLPYFFAATVGLGLRWSIGLCLMALLSFGAGKKWALGGEGVRWKQCLWSGLQMLALGSIAAAASVACVHLLGSVTEAP</sequence>
<evidence type="ECO:0000256" key="5">
    <source>
        <dbReference type="ARBA" id="ARBA00023136"/>
    </source>
</evidence>
<feature type="transmembrane region" description="Helical" evidence="6">
    <location>
        <begin position="243"/>
        <end position="264"/>
    </location>
</feature>
<name>A0A545W9J1_9HYPO</name>
<dbReference type="GO" id="GO:0030026">
    <property type="term" value="P:intracellular manganese ion homeostasis"/>
    <property type="evidence" value="ECO:0007669"/>
    <property type="project" value="InterPro"/>
</dbReference>
<keyword evidence="4 6" id="KW-1133">Transmembrane helix</keyword>
<evidence type="ECO:0000256" key="3">
    <source>
        <dbReference type="ARBA" id="ARBA00022692"/>
    </source>
</evidence>
<gene>
    <name evidence="7" type="ORF">IF1G_01969</name>
</gene>
<protein>
    <submittedName>
        <fullName evidence="7">Vacuolar iron transporter Ccc1</fullName>
    </submittedName>
</protein>